<dbReference type="EMBL" id="AMCI01000435">
    <property type="protein sequence ID" value="EJX09249.1"/>
    <property type="molecule type" value="Genomic_DNA"/>
</dbReference>
<proteinExistence type="predicted"/>
<accession>J9GNM9</accession>
<organism evidence="1">
    <name type="scientific">gut metagenome</name>
    <dbReference type="NCBI Taxonomy" id="749906"/>
    <lineage>
        <taxon>unclassified sequences</taxon>
        <taxon>metagenomes</taxon>
        <taxon>organismal metagenomes</taxon>
    </lineage>
</organism>
<dbReference type="InterPro" id="IPR016181">
    <property type="entry name" value="Acyl_CoA_acyltransferase"/>
</dbReference>
<evidence type="ECO:0000313" key="1">
    <source>
        <dbReference type="EMBL" id="EJX09249.1"/>
    </source>
</evidence>
<dbReference type="AlphaFoldDB" id="J9GNM9"/>
<reference evidence="1" key="1">
    <citation type="journal article" date="2012" name="PLoS ONE">
        <title>Gene sets for utilization of primary and secondary nutrition supplies in the distal gut of endangered iberian lynx.</title>
        <authorList>
            <person name="Alcaide M."/>
            <person name="Messina E."/>
            <person name="Richter M."/>
            <person name="Bargiela R."/>
            <person name="Peplies J."/>
            <person name="Huws S.A."/>
            <person name="Newbold C.J."/>
            <person name="Golyshin P.N."/>
            <person name="Simon M.A."/>
            <person name="Lopez G."/>
            <person name="Yakimov M.M."/>
            <person name="Ferrer M."/>
        </authorList>
    </citation>
    <scope>NUCLEOTIDE SEQUENCE</scope>
</reference>
<dbReference type="Gene3D" id="3.40.630.30">
    <property type="match status" value="1"/>
</dbReference>
<name>J9GNM9_9ZZZZ</name>
<protein>
    <submittedName>
        <fullName evidence="1">Uncharacterized protein</fullName>
    </submittedName>
</protein>
<sequence>MLLPEVHLIDVKEMFQLLAQHYLEQGYHHLVYKPTPPIYHSYPCEEDRYWLFRADAQLSSRTASSTIDLTHPLPFSTLRKRKIKKAAQEHYIYKVDAAWDAYWNILEEVLASRHQTHAVHRLEEMLRLKRAFPDAIRLHTLHDKQDACIAGCVCFDCFPTCMCNTSQQRNKAGTMAPSTYSSKSSSNTTATPATAILILVSLRKNRVANSTKA</sequence>
<dbReference type="SUPFAM" id="SSF55729">
    <property type="entry name" value="Acyl-CoA N-acyltransferases (Nat)"/>
    <property type="match status" value="1"/>
</dbReference>
<comment type="caution">
    <text evidence="1">The sequence shown here is derived from an EMBL/GenBank/DDBJ whole genome shotgun (WGS) entry which is preliminary data.</text>
</comment>
<gene>
    <name evidence="1" type="ORF">EVA_02643</name>
</gene>